<dbReference type="EMBL" id="WNZX01000001">
    <property type="protein sequence ID" value="MUG69066.1"/>
    <property type="molecule type" value="Genomic_DNA"/>
</dbReference>
<comment type="caution">
    <text evidence="1">The sequence shown here is derived from an EMBL/GenBank/DDBJ whole genome shotgun (WGS) entry which is preliminary data.</text>
</comment>
<protein>
    <submittedName>
        <fullName evidence="1">Uncharacterized protein</fullName>
    </submittedName>
</protein>
<reference evidence="1 2" key="1">
    <citation type="submission" date="2019-11" db="EMBL/GenBank/DDBJ databases">
        <title>Draft genome sequences of five Paenibacillus species of dairy origin.</title>
        <authorList>
            <person name="Olajide A.M."/>
            <person name="Chen S."/>
            <person name="Lapointe G."/>
        </authorList>
    </citation>
    <scope>NUCLEOTIDE SEQUENCE [LARGE SCALE GENOMIC DNA]</scope>
    <source>
        <strain evidence="1 2">2CS3</strain>
    </source>
</reference>
<dbReference type="RefSeq" id="WP_127607734.1">
    <property type="nucleotide sequence ID" value="NZ_JARTHJ010000136.1"/>
</dbReference>
<organism evidence="1 2">
    <name type="scientific">Paenibacillus validus</name>
    <dbReference type="NCBI Taxonomy" id="44253"/>
    <lineage>
        <taxon>Bacteria</taxon>
        <taxon>Bacillati</taxon>
        <taxon>Bacillota</taxon>
        <taxon>Bacilli</taxon>
        <taxon>Bacillales</taxon>
        <taxon>Paenibacillaceae</taxon>
        <taxon>Paenibacillus</taxon>
    </lineage>
</organism>
<name>A0A7X2Z676_9BACL</name>
<accession>A0A7X2Z676</accession>
<keyword evidence="2" id="KW-1185">Reference proteome</keyword>
<dbReference type="AlphaFoldDB" id="A0A7X2Z676"/>
<evidence type="ECO:0000313" key="1">
    <source>
        <dbReference type="EMBL" id="MUG69066.1"/>
    </source>
</evidence>
<proteinExistence type="predicted"/>
<dbReference type="Proteomes" id="UP000450917">
    <property type="component" value="Unassembled WGS sequence"/>
</dbReference>
<gene>
    <name evidence="1" type="ORF">GNP93_00100</name>
</gene>
<evidence type="ECO:0000313" key="2">
    <source>
        <dbReference type="Proteomes" id="UP000450917"/>
    </source>
</evidence>
<sequence length="104" mass="11801">MLNLFELANLHPDIEAVHEVVQALKARIDGKEVGIKILKNEAGHYFYELSHYYRGADNANPYVSTDNRFASVEEAARGALRSATMFYRSTDEGGTWLKNESFYP</sequence>